<dbReference type="SUPFAM" id="SSF53850">
    <property type="entry name" value="Periplasmic binding protein-like II"/>
    <property type="match status" value="1"/>
</dbReference>
<dbReference type="SUPFAM" id="SSF46785">
    <property type="entry name" value="Winged helix' DNA-binding domain"/>
    <property type="match status" value="1"/>
</dbReference>
<dbReference type="NCBIfam" id="NF008239">
    <property type="entry name" value="PRK11013.1"/>
    <property type="match status" value="1"/>
</dbReference>
<keyword evidence="2" id="KW-0805">Transcription regulation</keyword>
<dbReference type="STRING" id="636.AAW15_02450"/>
<evidence type="ECO:0000256" key="1">
    <source>
        <dbReference type="ARBA" id="ARBA00009437"/>
    </source>
</evidence>
<feature type="domain" description="HTH lysR-type" evidence="5">
    <location>
        <begin position="4"/>
        <end position="61"/>
    </location>
</feature>
<dbReference type="GO" id="GO:0003700">
    <property type="term" value="F:DNA-binding transcription factor activity"/>
    <property type="evidence" value="ECO:0007669"/>
    <property type="project" value="InterPro"/>
</dbReference>
<dbReference type="EMBL" id="PDDV01000013">
    <property type="protein sequence ID" value="PEH71680.1"/>
    <property type="molecule type" value="Genomic_DNA"/>
</dbReference>
<gene>
    <name evidence="6" type="ORF">CRM76_06850</name>
</gene>
<protein>
    <submittedName>
        <fullName evidence="6">LysR family transcriptional regulator</fullName>
    </submittedName>
</protein>
<dbReference type="InterPro" id="IPR000847">
    <property type="entry name" value="LysR_HTH_N"/>
</dbReference>
<evidence type="ECO:0000313" key="7">
    <source>
        <dbReference type="Proteomes" id="UP000219788"/>
    </source>
</evidence>
<dbReference type="Gene3D" id="3.40.190.290">
    <property type="match status" value="1"/>
</dbReference>
<dbReference type="GO" id="GO:0010628">
    <property type="term" value="P:positive regulation of gene expression"/>
    <property type="evidence" value="ECO:0007669"/>
    <property type="project" value="TreeGrafter"/>
</dbReference>
<dbReference type="InterPro" id="IPR036390">
    <property type="entry name" value="WH_DNA-bd_sf"/>
</dbReference>
<organism evidence="6 7">
    <name type="scientific">Edwardsiella tarda</name>
    <dbReference type="NCBI Taxonomy" id="636"/>
    <lineage>
        <taxon>Bacteria</taxon>
        <taxon>Pseudomonadati</taxon>
        <taxon>Pseudomonadota</taxon>
        <taxon>Gammaproteobacteria</taxon>
        <taxon>Enterobacterales</taxon>
        <taxon>Hafniaceae</taxon>
        <taxon>Edwardsiella</taxon>
    </lineage>
</organism>
<dbReference type="Pfam" id="PF00126">
    <property type="entry name" value="HTH_1"/>
    <property type="match status" value="1"/>
</dbReference>
<proteinExistence type="inferred from homology"/>
<dbReference type="PANTHER" id="PTHR30427">
    <property type="entry name" value="TRANSCRIPTIONAL ACTIVATOR PROTEIN LYSR"/>
    <property type="match status" value="1"/>
</dbReference>
<evidence type="ECO:0000256" key="4">
    <source>
        <dbReference type="ARBA" id="ARBA00023163"/>
    </source>
</evidence>
<dbReference type="Gene3D" id="1.10.10.10">
    <property type="entry name" value="Winged helix-like DNA-binding domain superfamily/Winged helix DNA-binding domain"/>
    <property type="match status" value="1"/>
</dbReference>
<accession>A0A2A7U051</accession>
<dbReference type="PRINTS" id="PR00039">
    <property type="entry name" value="HTHLYSR"/>
</dbReference>
<keyword evidence="4" id="KW-0804">Transcription</keyword>
<comment type="similarity">
    <text evidence="1">Belongs to the LysR transcriptional regulatory family.</text>
</comment>
<dbReference type="Proteomes" id="UP000219788">
    <property type="component" value="Unassembled WGS sequence"/>
</dbReference>
<dbReference type="InterPro" id="IPR005119">
    <property type="entry name" value="LysR_subst-bd"/>
</dbReference>
<dbReference type="GO" id="GO:0043565">
    <property type="term" value="F:sequence-specific DNA binding"/>
    <property type="evidence" value="ECO:0007669"/>
    <property type="project" value="TreeGrafter"/>
</dbReference>
<dbReference type="InterPro" id="IPR036388">
    <property type="entry name" value="WH-like_DNA-bd_sf"/>
</dbReference>
<dbReference type="PANTHER" id="PTHR30427:SF1">
    <property type="entry name" value="TRANSCRIPTIONAL ACTIVATOR PROTEIN LYSR"/>
    <property type="match status" value="1"/>
</dbReference>
<keyword evidence="3" id="KW-0238">DNA-binding</keyword>
<reference evidence="7" key="1">
    <citation type="submission" date="2017-09" db="EMBL/GenBank/DDBJ databases">
        <title>FDA dAtabase for Regulatory Grade micrObial Sequences (FDA-ARGOS): Supporting development and validation of Infectious Disease Dx tests.</title>
        <authorList>
            <person name="Goldberg B."/>
            <person name="Campos J."/>
            <person name="Tallon L."/>
            <person name="Sadzewicz L."/>
            <person name="Ott S."/>
            <person name="Zhao X."/>
            <person name="Nagaraj S."/>
            <person name="Vavikolanu K."/>
            <person name="Aluvathingal J."/>
            <person name="Nadendla S."/>
            <person name="Geyer C."/>
            <person name="Sichtig H."/>
        </authorList>
    </citation>
    <scope>NUCLEOTIDE SEQUENCE [LARGE SCALE GENOMIC DNA]</scope>
    <source>
        <strain evidence="7">FDAARGOS_370</strain>
    </source>
</reference>
<evidence type="ECO:0000313" key="6">
    <source>
        <dbReference type="EMBL" id="PEH71680.1"/>
    </source>
</evidence>
<name>A0A2A7U051_EDWTA</name>
<dbReference type="PROSITE" id="PS50931">
    <property type="entry name" value="HTH_LYSR"/>
    <property type="match status" value="1"/>
</dbReference>
<evidence type="ECO:0000259" key="5">
    <source>
        <dbReference type="PROSITE" id="PS50931"/>
    </source>
</evidence>
<dbReference type="RefSeq" id="WP_098142883.1">
    <property type="nucleotide sequence ID" value="NZ_PDDV01000013.1"/>
</dbReference>
<dbReference type="Pfam" id="PF03466">
    <property type="entry name" value="LysR_substrate"/>
    <property type="match status" value="1"/>
</dbReference>
<sequence length="316" mass="35069">MRRVSLRQIEIFHAVMTSGSLTEAAALLQTSQPTVSRELAQLEHLLALKLFDRVRGRLRPTVQGRQLFEEVQRAYHGLERIVDAAGQIRQFRRASLSIACLPAFAQSLLPLVCRRFLGQYPDVSLTITPQESPLLEEWLSAQRYDLGLTEESRTPPGCQRHTLAVMNEVCVLPANHPLLRYACLTPAHFADQPYISLAADDSYRHTLDALFLQAGVRRRMVAETHSAAAICALVRQGVGLSIVNPLTALDFAEQGLAWRPFSIAVPFTISLIRPQHRPGSAPVDAFISALHAEVIALTQCLNISHAKDNENKLGDF</sequence>
<evidence type="ECO:0000256" key="3">
    <source>
        <dbReference type="ARBA" id="ARBA00023125"/>
    </source>
</evidence>
<comment type="caution">
    <text evidence="6">The sequence shown here is derived from an EMBL/GenBank/DDBJ whole genome shotgun (WGS) entry which is preliminary data.</text>
</comment>
<dbReference type="OrthoDB" id="8849678at2"/>
<evidence type="ECO:0000256" key="2">
    <source>
        <dbReference type="ARBA" id="ARBA00023015"/>
    </source>
</evidence>
<dbReference type="AlphaFoldDB" id="A0A2A7U051"/>
<dbReference type="GO" id="GO:0009089">
    <property type="term" value="P:lysine biosynthetic process via diaminopimelate"/>
    <property type="evidence" value="ECO:0007669"/>
    <property type="project" value="TreeGrafter"/>
</dbReference>